<dbReference type="GO" id="GO:0005524">
    <property type="term" value="F:ATP binding"/>
    <property type="evidence" value="ECO:0007669"/>
    <property type="project" value="UniProtKB-UniRule"/>
</dbReference>
<keyword evidence="6 9" id="KW-0418">Kinase</keyword>
<dbReference type="GO" id="GO:0016114">
    <property type="term" value="P:terpenoid biosynthetic process"/>
    <property type="evidence" value="ECO:0007669"/>
    <property type="project" value="UniProtKB-UniRule"/>
</dbReference>
<comment type="similarity">
    <text evidence="1 9">Belongs to the GHMP kinase family. IspE subfamily.</text>
</comment>
<reference evidence="12 13" key="1">
    <citation type="submission" date="2020-02" db="EMBL/GenBank/DDBJ databases">
        <authorList>
            <person name="Kim Y.B."/>
            <person name="Roh S.W."/>
        </authorList>
    </citation>
    <scope>NUCLEOTIDE SEQUENCE [LARGE SCALE GENOMIC DNA]</scope>
    <source>
        <strain evidence="12 13">DSM 103574</strain>
    </source>
</reference>
<dbReference type="InterPro" id="IPR013750">
    <property type="entry name" value="GHMP_kinase_C_dom"/>
</dbReference>
<dbReference type="KEGG" id="abut:Ami103574_01825"/>
<dbReference type="Pfam" id="PF00288">
    <property type="entry name" value="GHMP_kinases_N"/>
    <property type="match status" value="1"/>
</dbReference>
<organism evidence="12 13">
    <name type="scientific">Aminipila butyrica</name>
    <dbReference type="NCBI Taxonomy" id="433296"/>
    <lineage>
        <taxon>Bacteria</taxon>
        <taxon>Bacillati</taxon>
        <taxon>Bacillota</taxon>
        <taxon>Clostridia</taxon>
        <taxon>Peptostreptococcales</taxon>
        <taxon>Anaerovoracaceae</taxon>
        <taxon>Aminipila</taxon>
    </lineage>
</organism>
<keyword evidence="5 9" id="KW-0547">Nucleotide-binding</keyword>
<evidence type="ECO:0000256" key="5">
    <source>
        <dbReference type="ARBA" id="ARBA00022741"/>
    </source>
</evidence>
<evidence type="ECO:0000256" key="9">
    <source>
        <dbReference type="HAMAP-Rule" id="MF_00061"/>
    </source>
</evidence>
<evidence type="ECO:0000256" key="6">
    <source>
        <dbReference type="ARBA" id="ARBA00022777"/>
    </source>
</evidence>
<feature type="active site" evidence="9">
    <location>
        <position position="11"/>
    </location>
</feature>
<dbReference type="InterPro" id="IPR006204">
    <property type="entry name" value="GHMP_kinase_N_dom"/>
</dbReference>
<comment type="function">
    <text evidence="9">Catalyzes the phosphorylation of the position 2 hydroxy group of 4-diphosphocytidyl-2C-methyl-D-erythritol.</text>
</comment>
<dbReference type="InterPro" id="IPR004424">
    <property type="entry name" value="IspE"/>
</dbReference>
<evidence type="ECO:0000256" key="3">
    <source>
        <dbReference type="ARBA" id="ARBA00017473"/>
    </source>
</evidence>
<keyword evidence="9" id="KW-0414">Isoprene biosynthesis</keyword>
<dbReference type="NCBIfam" id="TIGR00154">
    <property type="entry name" value="ispE"/>
    <property type="match status" value="1"/>
</dbReference>
<dbReference type="PANTHER" id="PTHR43527">
    <property type="entry name" value="4-DIPHOSPHOCYTIDYL-2-C-METHYL-D-ERYTHRITOL KINASE, CHLOROPLASTIC"/>
    <property type="match status" value="1"/>
</dbReference>
<dbReference type="Gene3D" id="3.30.70.890">
    <property type="entry name" value="GHMP kinase, C-terminal domain"/>
    <property type="match status" value="1"/>
</dbReference>
<dbReference type="Proteomes" id="UP000466848">
    <property type="component" value="Chromosome"/>
</dbReference>
<dbReference type="InterPro" id="IPR036554">
    <property type="entry name" value="GHMP_kinase_C_sf"/>
</dbReference>
<name>A0A858BTM3_9FIRM</name>
<dbReference type="InterPro" id="IPR014721">
    <property type="entry name" value="Ribsml_uS5_D2-typ_fold_subgr"/>
</dbReference>
<dbReference type="SUPFAM" id="SSF54211">
    <property type="entry name" value="Ribosomal protein S5 domain 2-like"/>
    <property type="match status" value="1"/>
</dbReference>
<proteinExistence type="inferred from homology"/>
<protein>
    <recommendedName>
        <fullName evidence="3 9">4-diphosphocytidyl-2-C-methyl-D-erythritol kinase</fullName>
        <shortName evidence="9">CMK</shortName>
        <ecNumber evidence="2 9">2.7.1.148</ecNumber>
    </recommendedName>
    <alternativeName>
        <fullName evidence="8 9">4-(cytidine-5'-diphospho)-2-C-methyl-D-erythritol kinase</fullName>
    </alternativeName>
</protein>
<evidence type="ECO:0000256" key="4">
    <source>
        <dbReference type="ARBA" id="ARBA00022679"/>
    </source>
</evidence>
<evidence type="ECO:0000313" key="12">
    <source>
        <dbReference type="EMBL" id="QIB68124.1"/>
    </source>
</evidence>
<evidence type="ECO:0000256" key="7">
    <source>
        <dbReference type="ARBA" id="ARBA00022840"/>
    </source>
</evidence>
<feature type="binding site" evidence="9">
    <location>
        <begin position="100"/>
        <end position="110"/>
    </location>
    <ligand>
        <name>ATP</name>
        <dbReference type="ChEBI" id="CHEBI:30616"/>
    </ligand>
</feature>
<keyword evidence="7 9" id="KW-0067">ATP-binding</keyword>
<evidence type="ECO:0000256" key="1">
    <source>
        <dbReference type="ARBA" id="ARBA00009684"/>
    </source>
</evidence>
<comment type="pathway">
    <text evidence="9">Isoprenoid biosynthesis; isopentenyl diphosphate biosynthesis via DXP pathway; isopentenyl diphosphate from 1-deoxy-D-xylulose 5-phosphate: step 3/6.</text>
</comment>
<dbReference type="RefSeq" id="WP_163065044.1">
    <property type="nucleotide sequence ID" value="NZ_CP048649.1"/>
</dbReference>
<feature type="domain" description="GHMP kinase C-terminal" evidence="11">
    <location>
        <begin position="235"/>
        <end position="311"/>
    </location>
</feature>
<dbReference type="HAMAP" id="MF_00061">
    <property type="entry name" value="IspE"/>
    <property type="match status" value="1"/>
</dbReference>
<gene>
    <name evidence="9 12" type="primary">ispE</name>
    <name evidence="12" type="ORF">Ami103574_01825</name>
</gene>
<dbReference type="SUPFAM" id="SSF55060">
    <property type="entry name" value="GHMP Kinase, C-terminal domain"/>
    <property type="match status" value="1"/>
</dbReference>
<dbReference type="GO" id="GO:0019288">
    <property type="term" value="P:isopentenyl diphosphate biosynthetic process, methylerythritol 4-phosphate pathway"/>
    <property type="evidence" value="ECO:0007669"/>
    <property type="project" value="UniProtKB-UniRule"/>
</dbReference>
<dbReference type="EC" id="2.7.1.148" evidence="2 9"/>
<sequence length="322" mass="35197">MKEISVKSYAKINLSLDVLGILPSGYHQVEMIMQQLDLHDVVTVRWTENPELPGVEIRVESNRADLPVSSENLAYKAAERMAQELGKRGTVYIFLQKNIPVAAGLAGGSGNGAAVLHSLNALWEAGLSVKELCRIGLSLGADVPFCIMGQAKGNPQLGDAISGDPLACTCAYAEGIGERLTPLPALPAYVLLSKPPLGVSTAEVYRGIDEELGLEKPEDGEKLLVLQRHMDTKALIEGIKSHNYEKIIEIMANLLELFTIKQYPIIMYTKDKIVERGNAAKVLMSGSGPTVFALYFEEDKMNQDYEALCDVNEETYATKTLR</sequence>
<feature type="active site" evidence="9">
    <location>
        <position position="142"/>
    </location>
</feature>
<feature type="domain" description="GHMP kinase N-terminal" evidence="10">
    <location>
        <begin position="72"/>
        <end position="150"/>
    </location>
</feature>
<dbReference type="UniPathway" id="UPA00056">
    <property type="reaction ID" value="UER00094"/>
</dbReference>
<comment type="catalytic activity">
    <reaction evidence="9">
        <text>4-CDP-2-C-methyl-D-erythritol + ATP = 4-CDP-2-C-methyl-D-erythritol 2-phosphate + ADP + H(+)</text>
        <dbReference type="Rhea" id="RHEA:18437"/>
        <dbReference type="ChEBI" id="CHEBI:15378"/>
        <dbReference type="ChEBI" id="CHEBI:30616"/>
        <dbReference type="ChEBI" id="CHEBI:57823"/>
        <dbReference type="ChEBI" id="CHEBI:57919"/>
        <dbReference type="ChEBI" id="CHEBI:456216"/>
        <dbReference type="EC" id="2.7.1.148"/>
    </reaction>
</comment>
<dbReference type="GO" id="GO:0050515">
    <property type="term" value="F:4-(cytidine 5'-diphospho)-2-C-methyl-D-erythritol kinase activity"/>
    <property type="evidence" value="ECO:0007669"/>
    <property type="project" value="UniProtKB-UniRule"/>
</dbReference>
<evidence type="ECO:0000313" key="13">
    <source>
        <dbReference type="Proteomes" id="UP000466848"/>
    </source>
</evidence>
<dbReference type="EMBL" id="CP048649">
    <property type="protein sequence ID" value="QIB68124.1"/>
    <property type="molecule type" value="Genomic_DNA"/>
</dbReference>
<dbReference type="InterPro" id="IPR020568">
    <property type="entry name" value="Ribosomal_Su5_D2-typ_SF"/>
</dbReference>
<dbReference type="Pfam" id="PF08544">
    <property type="entry name" value="GHMP_kinases_C"/>
    <property type="match status" value="1"/>
</dbReference>
<dbReference type="PANTHER" id="PTHR43527:SF2">
    <property type="entry name" value="4-DIPHOSPHOCYTIDYL-2-C-METHYL-D-ERYTHRITOL KINASE, CHLOROPLASTIC"/>
    <property type="match status" value="1"/>
</dbReference>
<evidence type="ECO:0000256" key="2">
    <source>
        <dbReference type="ARBA" id="ARBA00012052"/>
    </source>
</evidence>
<keyword evidence="13" id="KW-1185">Reference proteome</keyword>
<evidence type="ECO:0000256" key="8">
    <source>
        <dbReference type="ARBA" id="ARBA00032554"/>
    </source>
</evidence>
<accession>A0A858BTM3</accession>
<dbReference type="PIRSF" id="PIRSF010376">
    <property type="entry name" value="IspE"/>
    <property type="match status" value="1"/>
</dbReference>
<dbReference type="AlphaFoldDB" id="A0A858BTM3"/>
<dbReference type="Gene3D" id="3.30.230.10">
    <property type="match status" value="1"/>
</dbReference>
<keyword evidence="4 9" id="KW-0808">Transferase</keyword>
<evidence type="ECO:0000259" key="11">
    <source>
        <dbReference type="Pfam" id="PF08544"/>
    </source>
</evidence>
<evidence type="ECO:0000259" key="10">
    <source>
        <dbReference type="Pfam" id="PF00288"/>
    </source>
</evidence>